<dbReference type="AlphaFoldDB" id="A0AA86RA64"/>
<dbReference type="Gene3D" id="3.40.50.10470">
    <property type="entry name" value="Translation initiation factor eif-2b, domain 2"/>
    <property type="match status" value="1"/>
</dbReference>
<proteinExistence type="inferred from homology"/>
<dbReference type="GO" id="GO:0005829">
    <property type="term" value="C:cytosol"/>
    <property type="evidence" value="ECO:0007669"/>
    <property type="project" value="UniProtKB-SubCell"/>
</dbReference>
<reference evidence="11" key="1">
    <citation type="submission" date="2023-06" db="EMBL/GenBank/DDBJ databases">
        <authorList>
            <person name="Kurt Z."/>
        </authorList>
    </citation>
    <scope>NUCLEOTIDE SEQUENCE</scope>
</reference>
<accession>A0AA86RA64</accession>
<dbReference type="SUPFAM" id="SSF100950">
    <property type="entry name" value="NagB/RpiA/CoA transferase-like"/>
    <property type="match status" value="1"/>
</dbReference>
<dbReference type="PANTHER" id="PTHR10233:SF14">
    <property type="entry name" value="TRANSLATION INITIATION FACTOR EIF-2B SUBUNIT DELTA"/>
    <property type="match status" value="1"/>
</dbReference>
<sequence length="471" mass="53307">MNIGNILEMDPFLDNCSSKQVQSKEINVTSCNAFQQDTDQDSQLPLLEDQKLVQGVLLQNQKIKQQSHLHTLLFGFGEPVTDSRVPMATISKTAPPPFKFVVSYELKQWIDLLSDFRQSPSRVFEFFLFAFDAQVKVLGLTLDDLLFCGQNDVKNQPEIDESQVEVSESHQSETISTEKKDESGVEPEVSEPENGIHRSQTQVMMTKQTLDYKIIVAEYINKVHKYLISIVLSFYPQLPAQYENFEEQLNDFHQTVKVQRTMNQQHILQDYQKEFKQFIKSTINKTRQARNQIHRELGLWLTQGSNLLVFSPSQTITKSVLIACKLNPSIQLTLVDTKHKLAKSQLQLFIQHGIKCQYITLGHLPYLLQTQSFSKCITSAYNVSPNGNVLARSGANTLAILCQAFKIPFVVAVESMKFAKTETLVNNTTISNLVDQGDVEIDLINYKLINAIVCEVGIISPSSIGALQIQK</sequence>
<comment type="similarity">
    <text evidence="2 9">Belongs to the eIF-2B alpha/beta/delta subunits family.</text>
</comment>
<keyword evidence="3" id="KW-0963">Cytoplasm</keyword>
<keyword evidence="13" id="KW-1185">Reference proteome</keyword>
<evidence type="ECO:0000313" key="13">
    <source>
        <dbReference type="Proteomes" id="UP001642409"/>
    </source>
</evidence>
<gene>
    <name evidence="12" type="ORF">HINF_LOCUS45159</name>
    <name evidence="11" type="ORF">HINF_LOCUS56484</name>
</gene>
<evidence type="ECO:0000256" key="8">
    <source>
        <dbReference type="ARBA" id="ARBA00046432"/>
    </source>
</evidence>
<organism evidence="11">
    <name type="scientific">Hexamita inflata</name>
    <dbReference type="NCBI Taxonomy" id="28002"/>
    <lineage>
        <taxon>Eukaryota</taxon>
        <taxon>Metamonada</taxon>
        <taxon>Diplomonadida</taxon>
        <taxon>Hexamitidae</taxon>
        <taxon>Hexamitinae</taxon>
        <taxon>Hexamita</taxon>
    </lineage>
</organism>
<dbReference type="InterPro" id="IPR042529">
    <property type="entry name" value="IF_2B-like_C"/>
</dbReference>
<feature type="region of interest" description="Disordered" evidence="10">
    <location>
        <begin position="158"/>
        <end position="196"/>
    </location>
</feature>
<dbReference type="InterPro" id="IPR000649">
    <property type="entry name" value="IF-2B-related"/>
</dbReference>
<comment type="caution">
    <text evidence="11">The sequence shown here is derived from an EMBL/GenBank/DDBJ whole genome shotgun (WGS) entry which is preliminary data.</text>
</comment>
<name>A0AA86RA64_9EUKA</name>
<evidence type="ECO:0000256" key="7">
    <source>
        <dbReference type="ARBA" id="ARBA00044356"/>
    </source>
</evidence>
<dbReference type="InterPro" id="IPR037171">
    <property type="entry name" value="NagB/RpiA_transferase-like"/>
</dbReference>
<evidence type="ECO:0000256" key="4">
    <source>
        <dbReference type="ARBA" id="ARBA00022540"/>
    </source>
</evidence>
<evidence type="ECO:0000256" key="5">
    <source>
        <dbReference type="ARBA" id="ARBA00022917"/>
    </source>
</evidence>
<feature type="compositionally biased region" description="Basic and acidic residues" evidence="10">
    <location>
        <begin position="167"/>
        <end position="183"/>
    </location>
</feature>
<evidence type="ECO:0000256" key="1">
    <source>
        <dbReference type="ARBA" id="ARBA00004514"/>
    </source>
</evidence>
<evidence type="ECO:0000256" key="2">
    <source>
        <dbReference type="ARBA" id="ARBA00007251"/>
    </source>
</evidence>
<evidence type="ECO:0000256" key="9">
    <source>
        <dbReference type="RuleBase" id="RU003814"/>
    </source>
</evidence>
<comment type="subcellular location">
    <subcellularLocation>
        <location evidence="1">Cytoplasm</location>
        <location evidence="1">Cytosol</location>
    </subcellularLocation>
</comment>
<dbReference type="EMBL" id="CATOUU010001050">
    <property type="protein sequence ID" value="CAI9968839.1"/>
    <property type="molecule type" value="Genomic_DNA"/>
</dbReference>
<comment type="subunit">
    <text evidence="8">Component of the translation initiation factor 2B (eIF2B) complex which is a heterodecamer of two sets of five different subunits: alpha, beta, gamma, delta and epsilon. Subunits alpha, beta and delta comprise a regulatory subcomplex and subunits epsilon and gamma comprise a catalytic subcomplex. Within the complex, the hexameric regulatory complex resides at the center, with the two heterodimeric catalytic subcomplexes bound on opposite sides.</text>
</comment>
<dbReference type="PANTHER" id="PTHR10233">
    <property type="entry name" value="TRANSLATION INITIATION FACTOR EIF-2B"/>
    <property type="match status" value="1"/>
</dbReference>
<evidence type="ECO:0000256" key="3">
    <source>
        <dbReference type="ARBA" id="ARBA00022490"/>
    </source>
</evidence>
<keyword evidence="4 11" id="KW-0396">Initiation factor</keyword>
<protein>
    <recommendedName>
        <fullName evidence="6">Translation initiation factor eIF2B subunit delta</fullName>
    </recommendedName>
    <alternativeName>
        <fullName evidence="7">eIF2B GDP-GTP exchange factor subunit delta</fullName>
    </alternativeName>
</protein>
<dbReference type="Proteomes" id="UP001642409">
    <property type="component" value="Unassembled WGS sequence"/>
</dbReference>
<dbReference type="GO" id="GO:0003743">
    <property type="term" value="F:translation initiation factor activity"/>
    <property type="evidence" value="ECO:0007669"/>
    <property type="project" value="UniProtKB-KW"/>
</dbReference>
<evidence type="ECO:0000256" key="10">
    <source>
        <dbReference type="SAM" id="MobiDB-lite"/>
    </source>
</evidence>
<reference evidence="12 13" key="2">
    <citation type="submission" date="2024-07" db="EMBL/GenBank/DDBJ databases">
        <authorList>
            <person name="Akdeniz Z."/>
        </authorList>
    </citation>
    <scope>NUCLEOTIDE SEQUENCE [LARGE SCALE GENOMIC DNA]</scope>
</reference>
<dbReference type="Pfam" id="PF01008">
    <property type="entry name" value="IF-2B"/>
    <property type="match status" value="1"/>
</dbReference>
<evidence type="ECO:0000313" key="12">
    <source>
        <dbReference type="EMBL" id="CAL6053076.1"/>
    </source>
</evidence>
<keyword evidence="5" id="KW-0648">Protein biosynthesis</keyword>
<dbReference type="EMBL" id="CAXDID020000195">
    <property type="protein sequence ID" value="CAL6053076.1"/>
    <property type="molecule type" value="Genomic_DNA"/>
</dbReference>
<evidence type="ECO:0000256" key="6">
    <source>
        <dbReference type="ARBA" id="ARBA00044147"/>
    </source>
</evidence>
<evidence type="ECO:0000313" key="11">
    <source>
        <dbReference type="EMBL" id="CAI9968839.1"/>
    </source>
</evidence>